<dbReference type="Proteomes" id="UP000199568">
    <property type="component" value="Unassembled WGS sequence"/>
</dbReference>
<evidence type="ECO:0000259" key="1">
    <source>
        <dbReference type="Pfam" id="PF21847"/>
    </source>
</evidence>
<reference evidence="2 3" key="1">
    <citation type="submission" date="2016-10" db="EMBL/GenBank/DDBJ databases">
        <authorList>
            <person name="de Groot N.N."/>
        </authorList>
    </citation>
    <scope>NUCLEOTIDE SEQUENCE [LARGE SCALE GENOMIC DNA]</scope>
    <source>
        <strain evidence="2 3">DSM 18979</strain>
    </source>
</reference>
<dbReference type="RefSeq" id="WP_408633604.1">
    <property type="nucleotide sequence ID" value="NZ_FOHU01000014.1"/>
</dbReference>
<feature type="domain" description="DUF6906" evidence="1">
    <location>
        <begin position="1"/>
        <end position="50"/>
    </location>
</feature>
<dbReference type="Pfam" id="PF21847">
    <property type="entry name" value="DUF6906"/>
    <property type="match status" value="1"/>
</dbReference>
<dbReference type="AlphaFoldDB" id="A0A1I0FE66"/>
<evidence type="ECO:0000313" key="3">
    <source>
        <dbReference type="Proteomes" id="UP000199568"/>
    </source>
</evidence>
<dbReference type="InterPro" id="IPR054201">
    <property type="entry name" value="DUF6906"/>
</dbReference>
<protein>
    <recommendedName>
        <fullName evidence="1">DUF6906 domain-containing protein</fullName>
    </recommendedName>
</protein>
<accession>A0A1I0FE66</accession>
<organism evidence="2 3">
    <name type="scientific">Natronincola peptidivorans</name>
    <dbReference type="NCBI Taxonomy" id="426128"/>
    <lineage>
        <taxon>Bacteria</taxon>
        <taxon>Bacillati</taxon>
        <taxon>Bacillota</taxon>
        <taxon>Clostridia</taxon>
        <taxon>Peptostreptococcales</taxon>
        <taxon>Natronincolaceae</taxon>
        <taxon>Natronincola</taxon>
    </lineage>
</organism>
<gene>
    <name evidence="2" type="ORF">SAMN05660297_02775</name>
</gene>
<dbReference type="EMBL" id="FOHU01000014">
    <property type="protein sequence ID" value="SET56263.1"/>
    <property type="molecule type" value="Genomic_DNA"/>
</dbReference>
<sequence length="52" mass="6249">MKHGKRLTRKQKEFLTSKRLDHKNWLNVKNTSTEMIFVHRISGKTSAFYKEV</sequence>
<dbReference type="STRING" id="426128.SAMN05660297_02775"/>
<evidence type="ECO:0000313" key="2">
    <source>
        <dbReference type="EMBL" id="SET56263.1"/>
    </source>
</evidence>
<name>A0A1I0FE66_9FIRM</name>
<keyword evidence="3" id="KW-1185">Reference proteome</keyword>
<proteinExistence type="predicted"/>